<protein>
    <submittedName>
        <fullName evidence="1">Uncharacterized protein</fullName>
    </submittedName>
</protein>
<dbReference type="Proteomes" id="UP000276133">
    <property type="component" value="Unassembled WGS sequence"/>
</dbReference>
<dbReference type="EMBL" id="REGN01008725">
    <property type="protein sequence ID" value="RNA02877.1"/>
    <property type="molecule type" value="Genomic_DNA"/>
</dbReference>
<keyword evidence="2" id="KW-1185">Reference proteome</keyword>
<proteinExistence type="predicted"/>
<gene>
    <name evidence="1" type="ORF">BpHYR1_006871</name>
</gene>
<evidence type="ECO:0000313" key="2">
    <source>
        <dbReference type="Proteomes" id="UP000276133"/>
    </source>
</evidence>
<feature type="non-terminal residue" evidence="1">
    <location>
        <position position="1"/>
    </location>
</feature>
<accession>A0A3M7PUR7</accession>
<reference evidence="1 2" key="1">
    <citation type="journal article" date="2018" name="Sci. Rep.">
        <title>Genomic signatures of local adaptation to the degree of environmental predictability in rotifers.</title>
        <authorList>
            <person name="Franch-Gras L."/>
            <person name="Hahn C."/>
            <person name="Garcia-Roger E.M."/>
            <person name="Carmona M.J."/>
            <person name="Serra M."/>
            <person name="Gomez A."/>
        </authorList>
    </citation>
    <scope>NUCLEOTIDE SEQUENCE [LARGE SCALE GENOMIC DNA]</scope>
    <source>
        <strain evidence="1">HYR1</strain>
    </source>
</reference>
<comment type="caution">
    <text evidence="1">The sequence shown here is derived from an EMBL/GenBank/DDBJ whole genome shotgun (WGS) entry which is preliminary data.</text>
</comment>
<sequence>QALLKQPSAALEHVLKQAVNYVQKRTVDNLKELNKWLIESSIDPCDDVKIDLDSKEESNESKNGKK</sequence>
<evidence type="ECO:0000313" key="1">
    <source>
        <dbReference type="EMBL" id="RNA02877.1"/>
    </source>
</evidence>
<organism evidence="1 2">
    <name type="scientific">Brachionus plicatilis</name>
    <name type="common">Marine rotifer</name>
    <name type="synonym">Brachionus muelleri</name>
    <dbReference type="NCBI Taxonomy" id="10195"/>
    <lineage>
        <taxon>Eukaryota</taxon>
        <taxon>Metazoa</taxon>
        <taxon>Spiralia</taxon>
        <taxon>Gnathifera</taxon>
        <taxon>Rotifera</taxon>
        <taxon>Eurotatoria</taxon>
        <taxon>Monogononta</taxon>
        <taxon>Pseudotrocha</taxon>
        <taxon>Ploima</taxon>
        <taxon>Brachionidae</taxon>
        <taxon>Brachionus</taxon>
    </lineage>
</organism>
<name>A0A3M7PUR7_BRAPC</name>
<dbReference type="AlphaFoldDB" id="A0A3M7PUR7"/>